<keyword evidence="9 10" id="KW-0424">Laminin EGF-like domain</keyword>
<comment type="subcellular location">
    <subcellularLocation>
        <location evidence="1">Secreted</location>
        <location evidence="1">Extracellular space</location>
        <location evidence="1">Extracellular matrix</location>
        <location evidence="1">Basement membrane</location>
    </subcellularLocation>
</comment>
<organism evidence="13 14">
    <name type="scientific">Eumeta variegata</name>
    <name type="common">Bagworm moth</name>
    <name type="synonym">Eumeta japonica</name>
    <dbReference type="NCBI Taxonomy" id="151549"/>
    <lineage>
        <taxon>Eukaryota</taxon>
        <taxon>Metazoa</taxon>
        <taxon>Ecdysozoa</taxon>
        <taxon>Arthropoda</taxon>
        <taxon>Hexapoda</taxon>
        <taxon>Insecta</taxon>
        <taxon>Pterygota</taxon>
        <taxon>Neoptera</taxon>
        <taxon>Endopterygota</taxon>
        <taxon>Lepidoptera</taxon>
        <taxon>Glossata</taxon>
        <taxon>Ditrysia</taxon>
        <taxon>Tineoidea</taxon>
        <taxon>Psychidae</taxon>
        <taxon>Oiketicinae</taxon>
        <taxon>Eumeta</taxon>
    </lineage>
</organism>
<dbReference type="InterPro" id="IPR000034">
    <property type="entry name" value="Laminin_IV"/>
</dbReference>
<dbReference type="GO" id="GO:0005604">
    <property type="term" value="C:basement membrane"/>
    <property type="evidence" value="ECO:0007669"/>
    <property type="project" value="UniProtKB-SubCell"/>
</dbReference>
<dbReference type="EMBL" id="BGZK01003970">
    <property type="protein sequence ID" value="GBP05936.1"/>
    <property type="molecule type" value="Genomic_DNA"/>
</dbReference>
<dbReference type="OrthoDB" id="7364609at2759"/>
<feature type="domain" description="Laminin EGF-like" evidence="11">
    <location>
        <begin position="480"/>
        <end position="526"/>
    </location>
</feature>
<evidence type="ECO:0000256" key="10">
    <source>
        <dbReference type="PROSITE-ProRule" id="PRU00460"/>
    </source>
</evidence>
<dbReference type="PROSITE" id="PS01248">
    <property type="entry name" value="EGF_LAM_1"/>
    <property type="match status" value="4"/>
</dbReference>
<comment type="caution">
    <text evidence="13">The sequence shown here is derived from an EMBL/GenBank/DDBJ whole genome shotgun (WGS) entry which is preliminary data.</text>
</comment>
<dbReference type="PROSITE" id="PS50027">
    <property type="entry name" value="EGF_LAM_2"/>
    <property type="match status" value="2"/>
</dbReference>
<evidence type="ECO:0000256" key="2">
    <source>
        <dbReference type="ARBA" id="ARBA00022525"/>
    </source>
</evidence>
<dbReference type="SMART" id="SM00181">
    <property type="entry name" value="EGF"/>
    <property type="match status" value="4"/>
</dbReference>
<evidence type="ECO:0000256" key="4">
    <source>
        <dbReference type="ARBA" id="ARBA00022729"/>
    </source>
</evidence>
<evidence type="ECO:0000313" key="14">
    <source>
        <dbReference type="Proteomes" id="UP000299102"/>
    </source>
</evidence>
<evidence type="ECO:0000256" key="5">
    <source>
        <dbReference type="ARBA" id="ARBA00022737"/>
    </source>
</evidence>
<dbReference type="GO" id="GO:0048731">
    <property type="term" value="P:system development"/>
    <property type="evidence" value="ECO:0007669"/>
    <property type="project" value="UniProtKB-ARBA"/>
</dbReference>
<keyword evidence="5" id="KW-0677">Repeat</keyword>
<accession>A0A4C1SVF1</accession>
<feature type="domain" description="Laminin IV type A" evidence="12">
    <location>
        <begin position="214"/>
        <end position="394"/>
    </location>
</feature>
<keyword evidence="8" id="KW-0325">Glycoprotein</keyword>
<comment type="caution">
    <text evidence="10">Lacks conserved residue(s) required for the propagation of feature annotation.</text>
</comment>
<dbReference type="Pfam" id="PF24973">
    <property type="entry name" value="EGF_LMN_ATRN"/>
    <property type="match status" value="1"/>
</dbReference>
<keyword evidence="4" id="KW-0732">Signal</keyword>
<dbReference type="STRING" id="151549.A0A4C1SVF1"/>
<feature type="domain" description="Laminin EGF-like" evidence="11">
    <location>
        <begin position="428"/>
        <end position="472"/>
    </location>
</feature>
<evidence type="ECO:0000259" key="11">
    <source>
        <dbReference type="PROSITE" id="PS50027"/>
    </source>
</evidence>
<dbReference type="SMART" id="SM00180">
    <property type="entry name" value="EGF_Lam"/>
    <property type="match status" value="5"/>
</dbReference>
<feature type="disulfide bond" evidence="10">
    <location>
        <begin position="447"/>
        <end position="456"/>
    </location>
</feature>
<dbReference type="PROSITE" id="PS51115">
    <property type="entry name" value="LAMININ_IVA"/>
    <property type="match status" value="2"/>
</dbReference>
<evidence type="ECO:0000256" key="8">
    <source>
        <dbReference type="ARBA" id="ARBA00023180"/>
    </source>
</evidence>
<dbReference type="FunFam" id="2.10.25.10:FF:000033">
    <property type="entry name" value="Laminin subunit alpha 2"/>
    <property type="match status" value="1"/>
</dbReference>
<dbReference type="SUPFAM" id="SSF57196">
    <property type="entry name" value="EGF/Laminin"/>
    <property type="match status" value="2"/>
</dbReference>
<keyword evidence="6" id="KW-0084">Basement membrane</keyword>
<dbReference type="Pfam" id="PF00053">
    <property type="entry name" value="EGF_laminin"/>
    <property type="match status" value="5"/>
</dbReference>
<dbReference type="Pfam" id="PF00052">
    <property type="entry name" value="Laminin_B"/>
    <property type="match status" value="2"/>
</dbReference>
<gene>
    <name evidence="13" type="primary">HSPG2</name>
    <name evidence="13" type="ORF">EVAR_71636_1</name>
</gene>
<dbReference type="AlphaFoldDB" id="A0A4C1SVF1"/>
<proteinExistence type="predicted"/>
<dbReference type="Gene3D" id="2.10.25.10">
    <property type="entry name" value="Laminin"/>
    <property type="match status" value="2"/>
</dbReference>
<dbReference type="GO" id="GO:0009887">
    <property type="term" value="P:animal organ morphogenesis"/>
    <property type="evidence" value="ECO:0007669"/>
    <property type="project" value="TreeGrafter"/>
</dbReference>
<dbReference type="InterPro" id="IPR002049">
    <property type="entry name" value="LE_dom"/>
</dbReference>
<keyword evidence="14" id="KW-1185">Reference proteome</keyword>
<dbReference type="SMART" id="SM00281">
    <property type="entry name" value="LamB"/>
    <property type="match status" value="2"/>
</dbReference>
<feature type="disulfide bond" evidence="10">
    <location>
        <begin position="497"/>
        <end position="506"/>
    </location>
</feature>
<dbReference type="Gene3D" id="2.170.300.10">
    <property type="entry name" value="Tie2 ligand-binding domain superfamily"/>
    <property type="match status" value="2"/>
</dbReference>
<sequence>MESAQHINAGLGAANLVEECKCPTGYEGLSCQKCSPGFIRESSGPWLGHCRREEIPCPAGTYGAPARGIPCQPCPCPLTNKENQFARTCNMEPDGSVTCDCMPGYEGRNCERCAPDFIGNPLMPGDICKARPSHNCNPVGTRNVRLPDQCECKNYAQGRFCDQCKEGSFFLSPDFVHGCAQCFCSGVTEQCTSSNLRRTTTSVDFNTPQSFSQVKLYSSTLSELSGTSRYSIPLETSIDPYKAIKSTSYQQPSTIYYWGLPPSFTGDKVTSYGGNLQYTIRSSTTPGAPRKRNGAPDVQLISENRLTFHFFANNPDISSDGTITVTVPFLEGKWLRPDGTEVQRQYLLLALADVKSLIVKASYWENTAESYVVSASIETAEPGGGGPEARHVEQCSCPTGYLGTSCEDCAPGYTRGGDGFYLQHCEPCMCNGHSNNCHPETGECLNCADNTMGPRCESCRPGYQNFSGICEQSGSSSTDCGCNPSGMDTCVNGNCFCKRNVEGPYCDRCRRGSFGLDISNRDGCLPCYCSGLGVECYEAPNYHLLPMPATVLGSDYGGYTITDLKGNTIINDQFVPMTEESELQYVFPFHPEEELYWSLPKTFSGNKILSYGGNLILKQRFESSDYTKYSTPGNDVILDGGNTIIAWSNPQQMRSGESLSSLSKRCQRDPITETAFPTVPLREDGWRQLENGESVDRNLFMSVLADLNRILVIAPYTTNVHSVAIADVSMDVATDKYGSGAPAKAIELCQCPAGYSGTSCETCVSGYYKDQRGRCTICPCNRHDCQLDVSGQVVCNCRPPYTGRDCSTIGLVMELLPVVEDGDFDALYRRITITCKYKAPEPLTIKVYYDDKEIPPPKSYKDSKLESDGWQDEHQWSTMWDTRRRGNIIECHTITKNGDTLGVLTSSLAQGTDVVAVRKHA</sequence>
<dbReference type="GO" id="GO:0009888">
    <property type="term" value="P:tissue development"/>
    <property type="evidence" value="ECO:0007669"/>
    <property type="project" value="TreeGrafter"/>
</dbReference>
<dbReference type="PROSITE" id="PS00022">
    <property type="entry name" value="EGF_1"/>
    <property type="match status" value="1"/>
</dbReference>
<name>A0A4C1SVF1_EUMVA</name>
<dbReference type="Proteomes" id="UP000299102">
    <property type="component" value="Unassembled WGS sequence"/>
</dbReference>
<dbReference type="InterPro" id="IPR050440">
    <property type="entry name" value="Laminin/Netrin_ECM"/>
</dbReference>
<evidence type="ECO:0000313" key="13">
    <source>
        <dbReference type="EMBL" id="GBP05936.1"/>
    </source>
</evidence>
<keyword evidence="2" id="KW-0964">Secreted</keyword>
<evidence type="ECO:0000256" key="6">
    <source>
        <dbReference type="ARBA" id="ARBA00022869"/>
    </source>
</evidence>
<reference evidence="13 14" key="1">
    <citation type="journal article" date="2019" name="Commun. Biol.">
        <title>The bagworm genome reveals a unique fibroin gene that provides high tensile strength.</title>
        <authorList>
            <person name="Kono N."/>
            <person name="Nakamura H."/>
            <person name="Ohtoshi R."/>
            <person name="Tomita M."/>
            <person name="Numata K."/>
            <person name="Arakawa K."/>
        </authorList>
    </citation>
    <scope>NUCLEOTIDE SEQUENCE [LARGE SCALE GENOMIC DNA]</scope>
</reference>
<dbReference type="PANTHER" id="PTHR10574:SF406">
    <property type="entry name" value="LAMININ SUBUNIT ALPHA 5"/>
    <property type="match status" value="1"/>
</dbReference>
<evidence type="ECO:0000256" key="3">
    <source>
        <dbReference type="ARBA" id="ARBA00022530"/>
    </source>
</evidence>
<keyword evidence="7 10" id="KW-1015">Disulfide bond</keyword>
<evidence type="ECO:0000256" key="1">
    <source>
        <dbReference type="ARBA" id="ARBA00004302"/>
    </source>
</evidence>
<dbReference type="CDD" id="cd00055">
    <property type="entry name" value="EGF_Lam"/>
    <property type="match status" value="4"/>
</dbReference>
<dbReference type="InterPro" id="IPR056863">
    <property type="entry name" value="LMN_ATRN_NET-like_EGF"/>
</dbReference>
<evidence type="ECO:0000256" key="7">
    <source>
        <dbReference type="ARBA" id="ARBA00023157"/>
    </source>
</evidence>
<evidence type="ECO:0000259" key="12">
    <source>
        <dbReference type="PROSITE" id="PS51115"/>
    </source>
</evidence>
<evidence type="ECO:0000256" key="9">
    <source>
        <dbReference type="ARBA" id="ARBA00023292"/>
    </source>
</evidence>
<keyword evidence="3" id="KW-0272">Extracellular matrix</keyword>
<feature type="domain" description="Laminin IV type A" evidence="12">
    <location>
        <begin position="554"/>
        <end position="748"/>
    </location>
</feature>
<dbReference type="FunFam" id="2.10.25.10:FF:000188">
    <property type="entry name" value="Laminin subunit gamma 2"/>
    <property type="match status" value="1"/>
</dbReference>
<dbReference type="PANTHER" id="PTHR10574">
    <property type="entry name" value="NETRIN/LAMININ-RELATED"/>
    <property type="match status" value="1"/>
</dbReference>
<protein>
    <submittedName>
        <fullName evidence="13">Basement membrane-specific heparan sulfate proteoglycan core protein</fullName>
    </submittedName>
</protein>
<dbReference type="InterPro" id="IPR000742">
    <property type="entry name" value="EGF"/>
</dbReference>